<proteinExistence type="inferred from homology"/>
<dbReference type="Gene3D" id="1.10.287.470">
    <property type="entry name" value="Helix hairpin bin"/>
    <property type="match status" value="1"/>
</dbReference>
<evidence type="ECO:0000313" key="7">
    <source>
        <dbReference type="Proteomes" id="UP000295375"/>
    </source>
</evidence>
<evidence type="ECO:0000256" key="1">
    <source>
        <dbReference type="ARBA" id="ARBA00009477"/>
    </source>
</evidence>
<dbReference type="PANTHER" id="PTHR30469">
    <property type="entry name" value="MULTIDRUG RESISTANCE PROTEIN MDTA"/>
    <property type="match status" value="1"/>
</dbReference>
<comment type="similarity">
    <text evidence="1">Belongs to the membrane fusion protein (MFP) (TC 8.A.1) family.</text>
</comment>
<feature type="chain" id="PRO_5020587299" evidence="3">
    <location>
        <begin position="25"/>
        <end position="371"/>
    </location>
</feature>
<keyword evidence="2" id="KW-0175">Coiled coil</keyword>
<dbReference type="InterPro" id="IPR058624">
    <property type="entry name" value="MdtA-like_HH"/>
</dbReference>
<comment type="caution">
    <text evidence="6">The sequence shown here is derived from an EMBL/GenBank/DDBJ whole genome shotgun (WGS) entry which is preliminary data.</text>
</comment>
<feature type="coiled-coil region" evidence="2">
    <location>
        <begin position="101"/>
        <end position="133"/>
    </location>
</feature>
<dbReference type="PANTHER" id="PTHR30469:SF11">
    <property type="entry name" value="BLL4320 PROTEIN"/>
    <property type="match status" value="1"/>
</dbReference>
<dbReference type="RefSeq" id="WP_133591290.1">
    <property type="nucleotide sequence ID" value="NZ_CP037953.1"/>
</dbReference>
<evidence type="ECO:0000256" key="2">
    <source>
        <dbReference type="SAM" id="Coils"/>
    </source>
</evidence>
<organism evidence="6 7">
    <name type="scientific">Permianibacter aggregans</name>
    <dbReference type="NCBI Taxonomy" id="1510150"/>
    <lineage>
        <taxon>Bacteria</taxon>
        <taxon>Pseudomonadati</taxon>
        <taxon>Pseudomonadota</taxon>
        <taxon>Gammaproteobacteria</taxon>
        <taxon>Pseudomonadales</taxon>
        <taxon>Pseudomonadaceae</taxon>
        <taxon>Permianibacter</taxon>
    </lineage>
</organism>
<dbReference type="Gene3D" id="2.40.420.20">
    <property type="match status" value="1"/>
</dbReference>
<reference evidence="6 7" key="1">
    <citation type="submission" date="2019-03" db="EMBL/GenBank/DDBJ databases">
        <title>Genomic Encyclopedia of Type Strains, Phase IV (KMG-IV): sequencing the most valuable type-strain genomes for metagenomic binning, comparative biology and taxonomic classification.</title>
        <authorList>
            <person name="Goeker M."/>
        </authorList>
    </citation>
    <scope>NUCLEOTIDE SEQUENCE [LARGE SCALE GENOMIC DNA]</scope>
    <source>
        <strain evidence="6 7">DSM 103792</strain>
    </source>
</reference>
<dbReference type="InterPro" id="IPR006143">
    <property type="entry name" value="RND_pump_MFP"/>
</dbReference>
<gene>
    <name evidence="6" type="ORF">EV696_11134</name>
</gene>
<keyword evidence="3" id="KW-0732">Signal</keyword>
<dbReference type="InterPro" id="IPR058792">
    <property type="entry name" value="Beta-barrel_RND_2"/>
</dbReference>
<keyword evidence="7" id="KW-1185">Reference proteome</keyword>
<dbReference type="EMBL" id="SNYM01000011">
    <property type="protein sequence ID" value="TDQ47106.1"/>
    <property type="molecule type" value="Genomic_DNA"/>
</dbReference>
<dbReference type="Gene3D" id="2.40.30.170">
    <property type="match status" value="1"/>
</dbReference>
<dbReference type="Gene3D" id="2.40.50.100">
    <property type="match status" value="1"/>
</dbReference>
<dbReference type="GO" id="GO:0015562">
    <property type="term" value="F:efflux transmembrane transporter activity"/>
    <property type="evidence" value="ECO:0007669"/>
    <property type="project" value="TreeGrafter"/>
</dbReference>
<dbReference type="GO" id="GO:1990281">
    <property type="term" value="C:efflux pump complex"/>
    <property type="evidence" value="ECO:0007669"/>
    <property type="project" value="TreeGrafter"/>
</dbReference>
<dbReference type="Pfam" id="PF25876">
    <property type="entry name" value="HH_MFP_RND"/>
    <property type="match status" value="1"/>
</dbReference>
<accession>A0A4R6ULQ1</accession>
<feature type="signal peptide" evidence="3">
    <location>
        <begin position="1"/>
        <end position="24"/>
    </location>
</feature>
<feature type="domain" description="CusB-like beta-barrel" evidence="5">
    <location>
        <begin position="206"/>
        <end position="276"/>
    </location>
</feature>
<evidence type="ECO:0000256" key="3">
    <source>
        <dbReference type="SAM" id="SignalP"/>
    </source>
</evidence>
<feature type="domain" description="Multidrug resistance protein MdtA-like alpha-helical hairpin" evidence="4">
    <location>
        <begin position="109"/>
        <end position="166"/>
    </location>
</feature>
<evidence type="ECO:0000313" key="6">
    <source>
        <dbReference type="EMBL" id="TDQ47106.1"/>
    </source>
</evidence>
<dbReference type="NCBIfam" id="TIGR01730">
    <property type="entry name" value="RND_mfp"/>
    <property type="match status" value="1"/>
</dbReference>
<evidence type="ECO:0000259" key="5">
    <source>
        <dbReference type="Pfam" id="PF25954"/>
    </source>
</evidence>
<name>A0A4R6ULQ1_9GAMM</name>
<dbReference type="SUPFAM" id="SSF111369">
    <property type="entry name" value="HlyD-like secretion proteins"/>
    <property type="match status" value="1"/>
</dbReference>
<protein>
    <submittedName>
        <fullName evidence="6">Membrane fusion protein (Multidrug efflux system)</fullName>
    </submittedName>
</protein>
<dbReference type="OrthoDB" id="9806939at2"/>
<evidence type="ECO:0000259" key="4">
    <source>
        <dbReference type="Pfam" id="PF25876"/>
    </source>
</evidence>
<dbReference type="AlphaFoldDB" id="A0A4R6ULQ1"/>
<sequence>MSRHIKIRSLVLLATVAGTAVALAGWKQHSLMAAEAASANQPEYSELVSAAFAQASEYRPSTIAVGTVLALRSVTVSNEVAGTVRQVSLHPGEIIEAGSVLLALDVSVEQAELKAQQAKARLADTRLQRLQQLHGDNAVSQDDVDRAMAERDVAHAEVERLKAIIERKTIRAPFRARVGISDVHAGQYLNAGTPITTLQSVSDAVHIDFQVTQQVAAQLRKGQHVELLSGSDATQAARIVAIDSRIDPVTRNATIRARIDQRELVSTPGGSVKVRVPVGEAQPVVSIPVTALRKGPAGDHVFLLAKDDKGQLRAKQQFVRIGPMQGDAILILDGLQEGDQIAASGSFKLHDAIAVSVANEPSTAMHAAGGQ</sequence>
<dbReference type="Pfam" id="PF25954">
    <property type="entry name" value="Beta-barrel_RND_2"/>
    <property type="match status" value="1"/>
</dbReference>
<dbReference type="Proteomes" id="UP000295375">
    <property type="component" value="Unassembled WGS sequence"/>
</dbReference>